<evidence type="ECO:0000256" key="5">
    <source>
        <dbReference type="ARBA" id="ARBA00022692"/>
    </source>
</evidence>
<dbReference type="PANTHER" id="PTHR30269:SF37">
    <property type="entry name" value="MEMBRANE TRANSPORTER PROTEIN"/>
    <property type="match status" value="1"/>
</dbReference>
<sequence length="239" mass="25981">MTATILIIAAAFTSMLTAALGAGGGVMLLAALALTLPPAAIIPVHGLVQMGSNVNRAIMTWRHIHWQTILWFLPGVILGAWLASLFLMQLSLETLQLTIAGFIFFLCWGPKLPKMALSRPGILIASLITSFAAMFAGASGPLVAAFIKQQGGDRFRTVATFAASMSLQHAPKALVYGVAGFVFTQWIGLIILMIIAGFIGTWAGLHLLKRIDDQRFNQLFKWMLTLLGLRLCWQAWVNF</sequence>
<name>A0A1E2VEA3_9GAMM</name>
<evidence type="ECO:0000256" key="8">
    <source>
        <dbReference type="RuleBase" id="RU363041"/>
    </source>
</evidence>
<keyword evidence="7 8" id="KW-0472">Membrane</keyword>
<keyword evidence="6 8" id="KW-1133">Transmembrane helix</keyword>
<evidence type="ECO:0000256" key="6">
    <source>
        <dbReference type="ARBA" id="ARBA00022989"/>
    </source>
</evidence>
<keyword evidence="10" id="KW-1185">Reference proteome</keyword>
<dbReference type="InterPro" id="IPR052017">
    <property type="entry name" value="TSUP"/>
</dbReference>
<dbReference type="EMBL" id="MDTQ01000001">
    <property type="protein sequence ID" value="ODC05166.1"/>
    <property type="molecule type" value="Genomic_DNA"/>
</dbReference>
<comment type="similarity">
    <text evidence="2 8">Belongs to the 4-toluene sulfonate uptake permease (TSUP) (TC 2.A.102) family.</text>
</comment>
<proteinExistence type="inferred from homology"/>
<dbReference type="STRING" id="197479.BFW38_04035"/>
<feature type="transmembrane region" description="Helical" evidence="8">
    <location>
        <begin position="122"/>
        <end position="147"/>
    </location>
</feature>
<comment type="subcellular location">
    <subcellularLocation>
        <location evidence="1 8">Cell membrane</location>
        <topology evidence="1 8">Multi-pass membrane protein</topology>
    </subcellularLocation>
</comment>
<feature type="transmembrane region" description="Helical" evidence="8">
    <location>
        <begin position="69"/>
        <end position="88"/>
    </location>
</feature>
<dbReference type="Pfam" id="PF01925">
    <property type="entry name" value="TauE"/>
    <property type="match status" value="1"/>
</dbReference>
<dbReference type="InterPro" id="IPR002781">
    <property type="entry name" value="TM_pro_TauE-like"/>
</dbReference>
<feature type="transmembrane region" description="Helical" evidence="8">
    <location>
        <begin position="28"/>
        <end position="48"/>
    </location>
</feature>
<gene>
    <name evidence="9" type="ORF">BFW38_04035</name>
</gene>
<reference evidence="9 10" key="1">
    <citation type="submission" date="2016-08" db="EMBL/GenBank/DDBJ databases">
        <authorList>
            <person name="Seilhamer J.J."/>
        </authorList>
    </citation>
    <scope>NUCLEOTIDE SEQUENCE [LARGE SCALE GENOMIC DNA]</scope>
    <source>
        <strain evidence="9 10">PH27A</strain>
    </source>
</reference>
<dbReference type="GO" id="GO:0005886">
    <property type="term" value="C:plasma membrane"/>
    <property type="evidence" value="ECO:0007669"/>
    <property type="project" value="UniProtKB-SubCell"/>
</dbReference>
<evidence type="ECO:0000256" key="1">
    <source>
        <dbReference type="ARBA" id="ARBA00004651"/>
    </source>
</evidence>
<keyword evidence="3" id="KW-0813">Transport</keyword>
<evidence type="ECO:0000256" key="3">
    <source>
        <dbReference type="ARBA" id="ARBA00022448"/>
    </source>
</evidence>
<accession>A0A1E2VEA3</accession>
<evidence type="ECO:0000313" key="10">
    <source>
        <dbReference type="Proteomes" id="UP000094291"/>
    </source>
</evidence>
<keyword evidence="5 8" id="KW-0812">Transmembrane</keyword>
<evidence type="ECO:0000313" key="9">
    <source>
        <dbReference type="EMBL" id="ODC05166.1"/>
    </source>
</evidence>
<organism evidence="9 10">
    <name type="scientific">Terasakiispira papahanaumokuakeensis</name>
    <dbReference type="NCBI Taxonomy" id="197479"/>
    <lineage>
        <taxon>Bacteria</taxon>
        <taxon>Pseudomonadati</taxon>
        <taxon>Pseudomonadota</taxon>
        <taxon>Gammaproteobacteria</taxon>
        <taxon>Oceanospirillales</taxon>
        <taxon>Terasakiispira</taxon>
    </lineage>
</organism>
<dbReference type="AlphaFoldDB" id="A0A1E2VEA3"/>
<dbReference type="PANTHER" id="PTHR30269">
    <property type="entry name" value="TRANSMEMBRANE PROTEIN YFCA"/>
    <property type="match status" value="1"/>
</dbReference>
<dbReference type="Proteomes" id="UP000094291">
    <property type="component" value="Unassembled WGS sequence"/>
</dbReference>
<feature type="transmembrane region" description="Helical" evidence="8">
    <location>
        <begin position="174"/>
        <end position="207"/>
    </location>
</feature>
<keyword evidence="4 8" id="KW-1003">Cell membrane</keyword>
<feature type="transmembrane region" description="Helical" evidence="8">
    <location>
        <begin position="94"/>
        <end position="110"/>
    </location>
</feature>
<protein>
    <recommendedName>
        <fullName evidence="8">Probable membrane transporter protein</fullName>
    </recommendedName>
</protein>
<comment type="caution">
    <text evidence="9">The sequence shown here is derived from an EMBL/GenBank/DDBJ whole genome shotgun (WGS) entry which is preliminary data.</text>
</comment>
<evidence type="ECO:0000256" key="2">
    <source>
        <dbReference type="ARBA" id="ARBA00009142"/>
    </source>
</evidence>
<evidence type="ECO:0000256" key="7">
    <source>
        <dbReference type="ARBA" id="ARBA00023136"/>
    </source>
</evidence>
<evidence type="ECO:0000256" key="4">
    <source>
        <dbReference type="ARBA" id="ARBA00022475"/>
    </source>
</evidence>